<feature type="transmembrane region" description="Helical" evidence="2">
    <location>
        <begin position="92"/>
        <end position="113"/>
    </location>
</feature>
<proteinExistence type="predicted"/>
<dbReference type="EMBL" id="JBHTHR010000034">
    <property type="protein sequence ID" value="MFD0800253.1"/>
    <property type="molecule type" value="Genomic_DNA"/>
</dbReference>
<keyword evidence="4" id="KW-1185">Reference proteome</keyword>
<keyword evidence="2" id="KW-1133">Transmembrane helix</keyword>
<evidence type="ECO:0000313" key="4">
    <source>
        <dbReference type="Proteomes" id="UP001596956"/>
    </source>
</evidence>
<feature type="transmembrane region" description="Helical" evidence="2">
    <location>
        <begin position="119"/>
        <end position="136"/>
    </location>
</feature>
<evidence type="ECO:0000256" key="2">
    <source>
        <dbReference type="SAM" id="Phobius"/>
    </source>
</evidence>
<protein>
    <recommendedName>
        <fullName evidence="5">DUF1707 domain-containing protein</fullName>
    </recommendedName>
</protein>
<evidence type="ECO:0000256" key="1">
    <source>
        <dbReference type="SAM" id="MobiDB-lite"/>
    </source>
</evidence>
<sequence length="138" mass="14581">MADETPDTTPTRSPDQSVGAGPPGADIAASLRAAHELGPDYDDAIASAIVERLDNTIDERVSRRLAEAGIDAQKPGTAPDKSHDDKWSNPRLVMGLLAMCFVIPLSAICGSFMGPTGIVLAWAGTGFFYLISIIGIRR</sequence>
<dbReference type="Proteomes" id="UP001596956">
    <property type="component" value="Unassembled WGS sequence"/>
</dbReference>
<reference evidence="4" key="1">
    <citation type="journal article" date="2019" name="Int. J. Syst. Evol. Microbiol.">
        <title>The Global Catalogue of Microorganisms (GCM) 10K type strain sequencing project: providing services to taxonomists for standard genome sequencing and annotation.</title>
        <authorList>
            <consortium name="The Broad Institute Genomics Platform"/>
            <consortium name="The Broad Institute Genome Sequencing Center for Infectious Disease"/>
            <person name="Wu L."/>
            <person name="Ma J."/>
        </authorList>
    </citation>
    <scope>NUCLEOTIDE SEQUENCE [LARGE SCALE GENOMIC DNA]</scope>
    <source>
        <strain evidence="4">CCUG 63369</strain>
    </source>
</reference>
<keyword evidence="2" id="KW-0472">Membrane</keyword>
<keyword evidence="2" id="KW-0812">Transmembrane</keyword>
<comment type="caution">
    <text evidence="3">The sequence shown here is derived from an EMBL/GenBank/DDBJ whole genome shotgun (WGS) entry which is preliminary data.</text>
</comment>
<name>A0ABW3BAQ1_9ACTN</name>
<gene>
    <name evidence="3" type="ORF">ACFQZU_02835</name>
</gene>
<organism evidence="3 4">
    <name type="scientific">Streptomonospora algeriensis</name>
    <dbReference type="NCBI Taxonomy" id="995084"/>
    <lineage>
        <taxon>Bacteria</taxon>
        <taxon>Bacillati</taxon>
        <taxon>Actinomycetota</taxon>
        <taxon>Actinomycetes</taxon>
        <taxon>Streptosporangiales</taxon>
        <taxon>Nocardiopsidaceae</taxon>
        <taxon>Streptomonospora</taxon>
    </lineage>
</organism>
<accession>A0ABW3BAQ1</accession>
<evidence type="ECO:0008006" key="5">
    <source>
        <dbReference type="Google" id="ProtNLM"/>
    </source>
</evidence>
<evidence type="ECO:0000313" key="3">
    <source>
        <dbReference type="EMBL" id="MFD0800253.1"/>
    </source>
</evidence>
<feature type="region of interest" description="Disordered" evidence="1">
    <location>
        <begin position="1"/>
        <end position="25"/>
    </location>
</feature>
<feature type="compositionally biased region" description="Polar residues" evidence="1">
    <location>
        <begin position="7"/>
        <end position="16"/>
    </location>
</feature>